<evidence type="ECO:0000256" key="2">
    <source>
        <dbReference type="ARBA" id="ARBA00005810"/>
    </source>
</evidence>
<dbReference type="AlphaFoldDB" id="A0AAW7JH47"/>
<dbReference type="GO" id="GO:0046656">
    <property type="term" value="P:folic acid biosynthetic process"/>
    <property type="evidence" value="ECO:0007669"/>
    <property type="project" value="UniProtKB-KW"/>
</dbReference>
<reference evidence="15" key="1">
    <citation type="submission" date="2023-06" db="EMBL/GenBank/DDBJ databases">
        <authorList>
            <person name="Zeman M."/>
            <person name="Kubasova T."/>
            <person name="Jahodarova E."/>
            <person name="Nykrynova M."/>
            <person name="Rychlik I."/>
        </authorList>
    </citation>
    <scope>NUCLEOTIDE SEQUENCE</scope>
    <source>
        <strain evidence="15">ET15</strain>
        <strain evidence="14">ET37</strain>
    </source>
</reference>
<evidence type="ECO:0000256" key="5">
    <source>
        <dbReference type="ARBA" id="ARBA00022679"/>
    </source>
</evidence>
<dbReference type="InterPro" id="IPR000550">
    <property type="entry name" value="Hppk"/>
</dbReference>
<dbReference type="CDD" id="cd00483">
    <property type="entry name" value="HPPK"/>
    <property type="match status" value="1"/>
</dbReference>
<evidence type="ECO:0000259" key="13">
    <source>
        <dbReference type="Pfam" id="PF01288"/>
    </source>
</evidence>
<evidence type="ECO:0000256" key="8">
    <source>
        <dbReference type="ARBA" id="ARBA00022840"/>
    </source>
</evidence>
<dbReference type="EC" id="2.7.6.3" evidence="3"/>
<keyword evidence="9" id="KW-0289">Folate biosynthesis</keyword>
<evidence type="ECO:0000256" key="10">
    <source>
        <dbReference type="ARBA" id="ARBA00029409"/>
    </source>
</evidence>
<evidence type="ECO:0000256" key="12">
    <source>
        <dbReference type="ARBA" id="ARBA00033413"/>
    </source>
</evidence>
<dbReference type="Proteomes" id="UP001168478">
    <property type="component" value="Unassembled WGS sequence"/>
</dbReference>
<comment type="similarity">
    <text evidence="2">Belongs to the HPPK family.</text>
</comment>
<dbReference type="NCBIfam" id="TIGR01498">
    <property type="entry name" value="folK"/>
    <property type="match status" value="1"/>
</dbReference>
<dbReference type="EMBL" id="JAUEIF010000004">
    <property type="protein sequence ID" value="MDN0025174.1"/>
    <property type="molecule type" value="Genomic_DNA"/>
</dbReference>
<comment type="pathway">
    <text evidence="1">Cofactor biosynthesis; tetrahydrofolate biosynthesis; 2-amino-4-hydroxy-6-hydroxymethyl-7,8-dihydropteridine diphosphate from 7,8-dihydroneopterin triphosphate: step 4/4.</text>
</comment>
<evidence type="ECO:0000313" key="17">
    <source>
        <dbReference type="Proteomes" id="UP001168478"/>
    </source>
</evidence>
<dbReference type="Proteomes" id="UP001167831">
    <property type="component" value="Unassembled WGS sequence"/>
</dbReference>
<evidence type="ECO:0000256" key="4">
    <source>
        <dbReference type="ARBA" id="ARBA00016218"/>
    </source>
</evidence>
<dbReference type="Pfam" id="PF01288">
    <property type="entry name" value="HPPK"/>
    <property type="match status" value="1"/>
</dbReference>
<evidence type="ECO:0000313" key="14">
    <source>
        <dbReference type="EMBL" id="MDN0023099.1"/>
    </source>
</evidence>
<comment type="caution">
    <text evidence="15">The sequence shown here is derived from an EMBL/GenBank/DDBJ whole genome shotgun (WGS) entry which is preliminary data.</text>
</comment>
<sequence length="139" mass="15614">MTHKVYLSLGANIGDRHAGIAAALELLGETVGRVVRRSSIIETEPWGFESENKFLNMCVALETDLSPHQLLVATQDIERRLGRKAKSAGGVYADRLIDIDILLYDDISVSTPELTVPHPHMRERDFVMRPLMEIMDGNW</sequence>
<dbReference type="RefSeq" id="WP_289825593.1">
    <property type="nucleotide sequence ID" value="NZ_JAUEIE010000008.1"/>
</dbReference>
<dbReference type="PANTHER" id="PTHR43071:SF1">
    <property type="entry name" value="2-AMINO-4-HYDROXY-6-HYDROXYMETHYLDIHYDROPTERIDINE PYROPHOSPHOKINASE"/>
    <property type="match status" value="1"/>
</dbReference>
<evidence type="ECO:0000256" key="11">
    <source>
        <dbReference type="ARBA" id="ARBA00029766"/>
    </source>
</evidence>
<feature type="domain" description="7,8-dihydro-6-hydroxymethylpterin-pyrophosphokinase" evidence="13">
    <location>
        <begin position="6"/>
        <end position="135"/>
    </location>
</feature>
<evidence type="ECO:0000256" key="1">
    <source>
        <dbReference type="ARBA" id="ARBA00005051"/>
    </source>
</evidence>
<evidence type="ECO:0000256" key="3">
    <source>
        <dbReference type="ARBA" id="ARBA00013253"/>
    </source>
</evidence>
<evidence type="ECO:0000256" key="6">
    <source>
        <dbReference type="ARBA" id="ARBA00022741"/>
    </source>
</evidence>
<evidence type="ECO:0000313" key="15">
    <source>
        <dbReference type="EMBL" id="MDN0025174.1"/>
    </source>
</evidence>
<dbReference type="EMBL" id="JAUEIE010000008">
    <property type="protein sequence ID" value="MDN0023099.1"/>
    <property type="molecule type" value="Genomic_DNA"/>
</dbReference>
<organism evidence="15 17">
    <name type="scientific">Leyella lascolaii</name>
    <dbReference type="NCBI Taxonomy" id="1776379"/>
    <lineage>
        <taxon>Bacteria</taxon>
        <taxon>Pseudomonadati</taxon>
        <taxon>Bacteroidota</taxon>
        <taxon>Bacteroidia</taxon>
        <taxon>Bacteroidales</taxon>
        <taxon>Prevotellaceae</taxon>
        <taxon>Leyella</taxon>
    </lineage>
</organism>
<name>A0AAW7JH47_9BACT</name>
<evidence type="ECO:0000256" key="9">
    <source>
        <dbReference type="ARBA" id="ARBA00022909"/>
    </source>
</evidence>
<comment type="function">
    <text evidence="10">Catalyzes the transfer of pyrophosphate from adenosine triphosphate (ATP) to 6-hydroxymethyl-7,8-dihydropterin, an enzymatic step in folate biosynthesis pathway.</text>
</comment>
<dbReference type="GO" id="GO:0016301">
    <property type="term" value="F:kinase activity"/>
    <property type="evidence" value="ECO:0007669"/>
    <property type="project" value="UniProtKB-KW"/>
</dbReference>
<keyword evidence="7" id="KW-0418">Kinase</keyword>
<keyword evidence="6" id="KW-0547">Nucleotide-binding</keyword>
<keyword evidence="16" id="KW-1185">Reference proteome</keyword>
<dbReference type="Gene3D" id="3.30.70.560">
    <property type="entry name" value="7,8-Dihydro-6-hydroxymethylpterin-pyrophosphokinase HPPK"/>
    <property type="match status" value="1"/>
</dbReference>
<dbReference type="GO" id="GO:0003848">
    <property type="term" value="F:2-amino-4-hydroxy-6-hydroxymethyldihydropteridine diphosphokinase activity"/>
    <property type="evidence" value="ECO:0007669"/>
    <property type="project" value="UniProtKB-EC"/>
</dbReference>
<evidence type="ECO:0000256" key="7">
    <source>
        <dbReference type="ARBA" id="ARBA00022777"/>
    </source>
</evidence>
<dbReference type="SUPFAM" id="SSF55083">
    <property type="entry name" value="6-hydroxymethyl-7,8-dihydropterin pyrophosphokinase, HPPK"/>
    <property type="match status" value="1"/>
</dbReference>
<reference evidence="15" key="2">
    <citation type="submission" date="2023-08" db="EMBL/GenBank/DDBJ databases">
        <title>Identification and characterization of horizontal gene transfer across gut microbiota members of farm animals based on homology search.</title>
        <authorList>
            <person name="Schwarzerova J."/>
            <person name="Nykrynova M."/>
            <person name="Jureckova K."/>
            <person name="Cejkova D."/>
            <person name="Rychlik I."/>
        </authorList>
    </citation>
    <scope>NUCLEOTIDE SEQUENCE</scope>
    <source>
        <strain evidence="15">ET15</strain>
        <strain evidence="14">ET37</strain>
    </source>
</reference>
<dbReference type="InterPro" id="IPR035907">
    <property type="entry name" value="Hppk_sf"/>
</dbReference>
<protein>
    <recommendedName>
        <fullName evidence="4">2-amino-4-hydroxy-6-hydroxymethyldihydropteridine pyrophosphokinase</fullName>
        <ecNumber evidence="3">2.7.6.3</ecNumber>
    </recommendedName>
    <alternativeName>
        <fullName evidence="11">6-hydroxymethyl-7,8-dihydropterin pyrophosphokinase</fullName>
    </alternativeName>
    <alternativeName>
        <fullName evidence="12">7,8-dihydro-6-hydroxymethylpterin-pyrophosphokinase</fullName>
    </alternativeName>
</protein>
<proteinExistence type="inferred from homology"/>
<keyword evidence="5 15" id="KW-0808">Transferase</keyword>
<keyword evidence="8" id="KW-0067">ATP-binding</keyword>
<dbReference type="PANTHER" id="PTHR43071">
    <property type="entry name" value="2-AMINO-4-HYDROXY-6-HYDROXYMETHYLDIHYDROPTERIDINE PYROPHOSPHOKINASE"/>
    <property type="match status" value="1"/>
</dbReference>
<accession>A0AAW7JH47</accession>
<gene>
    <name evidence="15" type="primary">folK</name>
    <name evidence="14" type="ORF">QVN81_08725</name>
    <name evidence="15" type="ORF">QVN84_06515</name>
</gene>
<dbReference type="GO" id="GO:0005524">
    <property type="term" value="F:ATP binding"/>
    <property type="evidence" value="ECO:0007669"/>
    <property type="project" value="UniProtKB-KW"/>
</dbReference>
<evidence type="ECO:0000313" key="16">
    <source>
        <dbReference type="Proteomes" id="UP001167831"/>
    </source>
</evidence>